<organism evidence="1 2">
    <name type="scientific">Hankyongella ginsenosidimutans</name>
    <dbReference type="NCBI Taxonomy" id="1763828"/>
    <lineage>
        <taxon>Bacteria</taxon>
        <taxon>Pseudomonadati</taxon>
        <taxon>Pseudomonadota</taxon>
        <taxon>Alphaproteobacteria</taxon>
        <taxon>Sphingomonadales</taxon>
        <taxon>Sphingomonadaceae</taxon>
        <taxon>Hankyongella</taxon>
    </lineage>
</organism>
<name>A0A4D7C854_9SPHN</name>
<accession>A0A4D7C854</accession>
<protein>
    <submittedName>
        <fullName evidence="1">Uncharacterized protein</fullName>
    </submittedName>
</protein>
<proteinExistence type="predicted"/>
<evidence type="ECO:0000313" key="1">
    <source>
        <dbReference type="EMBL" id="QCI79588.1"/>
    </source>
</evidence>
<evidence type="ECO:0000313" key="2">
    <source>
        <dbReference type="Proteomes" id="UP000298714"/>
    </source>
</evidence>
<reference evidence="2" key="1">
    <citation type="submission" date="2019-04" db="EMBL/GenBank/DDBJ databases">
        <title>Complete genome sequence of Sphingomonas sp. W1-2-3.</title>
        <authorList>
            <person name="Im W.T."/>
        </authorList>
    </citation>
    <scope>NUCLEOTIDE SEQUENCE [LARGE SCALE GENOMIC DNA]</scope>
    <source>
        <strain evidence="2">W1-2-3</strain>
    </source>
</reference>
<keyword evidence="2" id="KW-1185">Reference proteome</keyword>
<gene>
    <name evidence="1" type="ORF">E6W36_08680</name>
</gene>
<sequence>MGLGVMATVLHHGDDSAGSVLVLAMDSGRRAKYFRPRRCPTARAPGWRFREKTWCLRRMP</sequence>
<dbReference type="AlphaFoldDB" id="A0A4D7C854"/>
<dbReference type="Proteomes" id="UP000298714">
    <property type="component" value="Chromosome"/>
</dbReference>
<dbReference type="Pfam" id="PF07372">
    <property type="entry name" value="DUF1491"/>
    <property type="match status" value="1"/>
</dbReference>
<dbReference type="KEGG" id="hgn:E6W36_08680"/>
<dbReference type="InterPro" id="IPR009964">
    <property type="entry name" value="DUF1491"/>
</dbReference>
<dbReference type="Gene3D" id="3.40.1530.20">
    <property type="entry name" value="Protein of unknown function (DUF1491)"/>
    <property type="match status" value="1"/>
</dbReference>
<dbReference type="EMBL" id="CP039704">
    <property type="protein sequence ID" value="QCI79588.1"/>
    <property type="molecule type" value="Genomic_DNA"/>
</dbReference>